<dbReference type="PANTHER" id="PTHR42976">
    <property type="entry name" value="BIFUNCTIONAL CHITINASE/LYSOZYME-RELATED"/>
    <property type="match status" value="1"/>
</dbReference>
<dbReference type="Proteomes" id="UP001589627">
    <property type="component" value="Unassembled WGS sequence"/>
</dbReference>
<feature type="chain" id="PRO_5045572538" evidence="1">
    <location>
        <begin position="26"/>
        <end position="337"/>
    </location>
</feature>
<reference evidence="3 4" key="1">
    <citation type="submission" date="2024-09" db="EMBL/GenBank/DDBJ databases">
        <authorList>
            <person name="Sun Q."/>
            <person name="Mori K."/>
        </authorList>
    </citation>
    <scope>NUCLEOTIDE SEQUENCE [LARGE SCALE GENOMIC DNA]</scope>
    <source>
        <strain evidence="3 4">TBRC 0563</strain>
    </source>
</reference>
<dbReference type="InterPro" id="IPR017853">
    <property type="entry name" value="GH"/>
</dbReference>
<evidence type="ECO:0000313" key="3">
    <source>
        <dbReference type="EMBL" id="MFB9838263.1"/>
    </source>
</evidence>
<protein>
    <submittedName>
        <fullName evidence="3">Chitinase</fullName>
    </submittedName>
</protein>
<dbReference type="CDD" id="cd06543">
    <property type="entry name" value="GH18_PF-ChiA-like"/>
    <property type="match status" value="1"/>
</dbReference>
<name>A0ABV5YUG4_9ACTN</name>
<sequence>MRVRHRAWAALTACLLILTVRPASAAPASAVPRAAAPLRAAPYFMPLDNDPQPISEITGNVRQLILAFVLAPNGGGCTPTWDGTQPALNDTTVQADVDALRAAGGDVAVSFGGYNGVELGAACPDATSLAQAYQQVIDAYGLTHIDLDIEGDDLGDVAGETRRFQAVRILKQNAAAAGRALDVSLTMPVTTVGLSDLDRAEIQRATDNGADIDTYAVMAFDYGGPAATMAADVEKVMEDAHAQLAALRPDLSSDEVYARTGLTLMNGHTDQPSELFTTDTFTTLLGYASTHHLARLSFWSLNRDRVCTGNVGWVDGACSGVDQQPYDFARIIARFTG</sequence>
<dbReference type="EMBL" id="JBHLZP010000487">
    <property type="protein sequence ID" value="MFB9838263.1"/>
    <property type="molecule type" value="Genomic_DNA"/>
</dbReference>
<dbReference type="PROSITE" id="PS51910">
    <property type="entry name" value="GH18_2"/>
    <property type="match status" value="1"/>
</dbReference>
<dbReference type="InterPro" id="IPR001223">
    <property type="entry name" value="Glyco_hydro18_cat"/>
</dbReference>
<organism evidence="3 4">
    <name type="scientific">Actinoallomurus acaciae</name>
    <dbReference type="NCBI Taxonomy" id="502577"/>
    <lineage>
        <taxon>Bacteria</taxon>
        <taxon>Bacillati</taxon>
        <taxon>Actinomycetota</taxon>
        <taxon>Actinomycetes</taxon>
        <taxon>Streptosporangiales</taxon>
        <taxon>Thermomonosporaceae</taxon>
        <taxon>Actinoallomurus</taxon>
    </lineage>
</organism>
<proteinExistence type="predicted"/>
<dbReference type="RefSeq" id="WP_378211280.1">
    <property type="nucleotide sequence ID" value="NZ_JBHLZP010000487.1"/>
</dbReference>
<accession>A0ABV5YUG4</accession>
<dbReference type="SUPFAM" id="SSF51445">
    <property type="entry name" value="(Trans)glycosidases"/>
    <property type="match status" value="1"/>
</dbReference>
<dbReference type="PANTHER" id="PTHR42976:SF1">
    <property type="entry name" value="GH18 DOMAIN-CONTAINING PROTEIN-RELATED"/>
    <property type="match status" value="1"/>
</dbReference>
<dbReference type="Gene3D" id="3.20.20.80">
    <property type="entry name" value="Glycosidases"/>
    <property type="match status" value="1"/>
</dbReference>
<evidence type="ECO:0000259" key="2">
    <source>
        <dbReference type="PROSITE" id="PS51910"/>
    </source>
</evidence>
<keyword evidence="1" id="KW-0732">Signal</keyword>
<gene>
    <name evidence="3" type="ORF">ACFFNX_39515</name>
</gene>
<keyword evidence="4" id="KW-1185">Reference proteome</keyword>
<evidence type="ECO:0000313" key="4">
    <source>
        <dbReference type="Proteomes" id="UP001589627"/>
    </source>
</evidence>
<feature type="domain" description="GH18" evidence="2">
    <location>
        <begin position="37"/>
        <end position="337"/>
    </location>
</feature>
<comment type="caution">
    <text evidence="3">The sequence shown here is derived from an EMBL/GenBank/DDBJ whole genome shotgun (WGS) entry which is preliminary data.</text>
</comment>
<dbReference type="InterPro" id="IPR052750">
    <property type="entry name" value="GH18_Chitinase"/>
</dbReference>
<feature type="signal peptide" evidence="1">
    <location>
        <begin position="1"/>
        <end position="25"/>
    </location>
</feature>
<evidence type="ECO:0000256" key="1">
    <source>
        <dbReference type="SAM" id="SignalP"/>
    </source>
</evidence>